<name>A0A7V2AZH8_RHOMR</name>
<dbReference type="SUPFAM" id="SSF51735">
    <property type="entry name" value="NAD(P)-binding Rossmann-fold domains"/>
    <property type="match status" value="1"/>
</dbReference>
<comment type="caution">
    <text evidence="2">The sequence shown here is derived from an EMBL/GenBank/DDBJ whole genome shotgun (WGS) entry which is preliminary data.</text>
</comment>
<sequence length="306" mass="33637">MQVYLTGATGFVGTYVLRALRAAGYRVRCLVRRPDRRMPFEDEGVEKVAGDLLRPETFEGTLEGCEAVVHLVGIIQEKPRQGITFDAVHRLGTLHVVEAARQAGVSRFIHMSANGARPHGATAYQTSKWQAEEVVRKAGFTHWVIFRPSIIFGDPGQAPLEFVTHLARTLVKPFPVLPVFGDGEYALQPVAVESVAAAFVQALTHAQACGQTYCVAGPQPLSYKAVLDVIAQALFGRTKPKLHVPLSLVRPLVHTLGRTGLLPITPEQLTMLLEGNTCDPKAFYHDFDVPQTPFTPDTVAYVRRYV</sequence>
<proteinExistence type="predicted"/>
<protein>
    <submittedName>
        <fullName evidence="2">NAD-dependent epimerase/dehydratase family protein</fullName>
    </submittedName>
</protein>
<dbReference type="InterPro" id="IPR001509">
    <property type="entry name" value="Epimerase_deHydtase"/>
</dbReference>
<dbReference type="AlphaFoldDB" id="A0A7V2AZH8"/>
<dbReference type="PANTHER" id="PTHR12126:SF11">
    <property type="entry name" value="NADH DEHYDROGENASE [UBIQUINONE] 1 ALPHA SUBCOMPLEX SUBUNIT 9, MITOCHONDRIAL"/>
    <property type="match status" value="1"/>
</dbReference>
<dbReference type="InterPro" id="IPR036291">
    <property type="entry name" value="NAD(P)-bd_dom_sf"/>
</dbReference>
<dbReference type="GO" id="GO:0044877">
    <property type="term" value="F:protein-containing complex binding"/>
    <property type="evidence" value="ECO:0007669"/>
    <property type="project" value="TreeGrafter"/>
</dbReference>
<dbReference type="EMBL" id="DSGB01000004">
    <property type="protein sequence ID" value="HER95531.1"/>
    <property type="molecule type" value="Genomic_DNA"/>
</dbReference>
<organism evidence="2">
    <name type="scientific">Rhodothermus marinus</name>
    <name type="common">Rhodothermus obamensis</name>
    <dbReference type="NCBI Taxonomy" id="29549"/>
    <lineage>
        <taxon>Bacteria</taxon>
        <taxon>Pseudomonadati</taxon>
        <taxon>Rhodothermota</taxon>
        <taxon>Rhodothermia</taxon>
        <taxon>Rhodothermales</taxon>
        <taxon>Rhodothermaceae</taxon>
        <taxon>Rhodothermus</taxon>
    </lineage>
</organism>
<reference evidence="2" key="1">
    <citation type="journal article" date="2020" name="mSystems">
        <title>Genome- and Community-Level Interaction Insights into Carbon Utilization and Element Cycling Functions of Hydrothermarchaeota in Hydrothermal Sediment.</title>
        <authorList>
            <person name="Zhou Z."/>
            <person name="Liu Y."/>
            <person name="Xu W."/>
            <person name="Pan J."/>
            <person name="Luo Z.H."/>
            <person name="Li M."/>
        </authorList>
    </citation>
    <scope>NUCLEOTIDE SEQUENCE [LARGE SCALE GENOMIC DNA]</scope>
    <source>
        <strain evidence="2">SpSt-143</strain>
    </source>
</reference>
<dbReference type="Pfam" id="PF01370">
    <property type="entry name" value="Epimerase"/>
    <property type="match status" value="1"/>
</dbReference>
<accession>A0A7V2AZH8</accession>
<evidence type="ECO:0000313" key="2">
    <source>
        <dbReference type="EMBL" id="HER95531.1"/>
    </source>
</evidence>
<evidence type="ECO:0000259" key="1">
    <source>
        <dbReference type="Pfam" id="PF01370"/>
    </source>
</evidence>
<dbReference type="Gene3D" id="3.40.50.720">
    <property type="entry name" value="NAD(P)-binding Rossmann-like Domain"/>
    <property type="match status" value="1"/>
</dbReference>
<feature type="domain" description="NAD-dependent epimerase/dehydratase" evidence="1">
    <location>
        <begin position="3"/>
        <end position="214"/>
    </location>
</feature>
<gene>
    <name evidence="2" type="ORF">ENO59_03305</name>
</gene>
<dbReference type="PANTHER" id="PTHR12126">
    <property type="entry name" value="NADH-UBIQUINONE OXIDOREDUCTASE 39 KDA SUBUNIT-RELATED"/>
    <property type="match status" value="1"/>
</dbReference>
<dbReference type="InterPro" id="IPR051207">
    <property type="entry name" value="ComplexI_NDUFA9_subunit"/>
</dbReference>